<feature type="domain" description="Helicase C-terminal" evidence="6">
    <location>
        <begin position="353"/>
        <end position="503"/>
    </location>
</feature>
<evidence type="ECO:0000259" key="5">
    <source>
        <dbReference type="PROSITE" id="PS51192"/>
    </source>
</evidence>
<keyword evidence="8" id="KW-1185">Reference proteome</keyword>
<protein>
    <submittedName>
        <fullName evidence="7">ATP-dependent helicase</fullName>
    </submittedName>
</protein>
<dbReference type="PROSITE" id="PS51194">
    <property type="entry name" value="HELICASE_CTER"/>
    <property type="match status" value="1"/>
</dbReference>
<accession>A0A265NEV5</accession>
<dbReference type="PANTHER" id="PTHR10799">
    <property type="entry name" value="SNF2/RAD54 HELICASE FAMILY"/>
    <property type="match status" value="1"/>
</dbReference>
<gene>
    <name evidence="7" type="ORF">CIL03_02285</name>
</gene>
<comment type="caution">
    <text evidence="7">The sequence shown here is derived from an EMBL/GenBank/DDBJ whole genome shotgun (WGS) entry which is preliminary data.</text>
</comment>
<evidence type="ECO:0000313" key="8">
    <source>
        <dbReference type="Proteomes" id="UP000216498"/>
    </source>
</evidence>
<dbReference type="InterPro" id="IPR049730">
    <property type="entry name" value="SNF2/RAD54-like_C"/>
</dbReference>
<dbReference type="Proteomes" id="UP000216498">
    <property type="component" value="Unassembled WGS sequence"/>
</dbReference>
<evidence type="ECO:0000256" key="3">
    <source>
        <dbReference type="ARBA" id="ARBA00022806"/>
    </source>
</evidence>
<dbReference type="InterPro" id="IPR000330">
    <property type="entry name" value="SNF2_N"/>
</dbReference>
<dbReference type="InterPro" id="IPR038718">
    <property type="entry name" value="SNF2-like_sf"/>
</dbReference>
<dbReference type="OrthoDB" id="9814088at2"/>
<dbReference type="AlphaFoldDB" id="A0A265NEV5"/>
<dbReference type="RefSeq" id="WP_094883583.1">
    <property type="nucleotide sequence ID" value="NZ_NPMS01000001.1"/>
</dbReference>
<keyword evidence="4" id="KW-0067">ATP-binding</keyword>
<evidence type="ECO:0000259" key="6">
    <source>
        <dbReference type="PROSITE" id="PS51194"/>
    </source>
</evidence>
<reference evidence="7 8" key="1">
    <citation type="submission" date="2017-08" db="EMBL/GenBank/DDBJ databases">
        <title>Virgibacillus indicus sp. nov. and Virgibacillus profoundi sp. nov, two moderately halophilic bacteria isolated from marine sediment by using the Microfluidic Streak Plate.</title>
        <authorList>
            <person name="Xu B."/>
            <person name="Hu B."/>
            <person name="Wang J."/>
            <person name="Zhu Y."/>
            <person name="Huang L."/>
            <person name="Du W."/>
            <person name="Huang Y."/>
        </authorList>
    </citation>
    <scope>NUCLEOTIDE SEQUENCE [LARGE SCALE GENOMIC DNA]</scope>
    <source>
        <strain evidence="7 8">IO3-P2-C2</strain>
    </source>
</reference>
<name>A0A265NEV5_9BACI</name>
<dbReference type="Pfam" id="PF00271">
    <property type="entry name" value="Helicase_C"/>
    <property type="match status" value="1"/>
</dbReference>
<dbReference type="EMBL" id="NPMS01000001">
    <property type="protein sequence ID" value="OZU89984.1"/>
    <property type="molecule type" value="Genomic_DNA"/>
</dbReference>
<dbReference type="InterPro" id="IPR001650">
    <property type="entry name" value="Helicase_C-like"/>
</dbReference>
<proteinExistence type="predicted"/>
<dbReference type="GO" id="GO:0005524">
    <property type="term" value="F:ATP binding"/>
    <property type="evidence" value="ECO:0007669"/>
    <property type="project" value="UniProtKB-KW"/>
</dbReference>
<organism evidence="7 8">
    <name type="scientific">Virgibacillus indicus</name>
    <dbReference type="NCBI Taxonomy" id="2024554"/>
    <lineage>
        <taxon>Bacteria</taxon>
        <taxon>Bacillati</taxon>
        <taxon>Bacillota</taxon>
        <taxon>Bacilli</taxon>
        <taxon>Bacillales</taxon>
        <taxon>Bacillaceae</taxon>
        <taxon>Virgibacillus</taxon>
    </lineage>
</organism>
<sequence>MKSIQLKKDSVFIEQLVTAIDNDGQFSSWDLFSMAYQAELTTMTPAFNGLRSLEYLPHIEFLDHQVKCAEQVIETMNGRAILADEVGLGKTIEAGLILKEYMIRGLVKKALILVPASLVNQWANELNEKFYIPAVAHRKNYSWEQADIIISSIDTAKRDPHRENILDQEYDFLLIDEAHKLKNHKTKNYEFVRSITKKYCLLLTATPVQNRLIEIFNLVSILKPGHLGNYDSFLEQYGKDRKKIKQDQYLKQLIQKVMVRNTRQETVLNNTKRRIESIYIDFKPEEKEVYKQLENITRPFAAFSKITYLRELCSSREACYLSLKKIVNEKNEAIIEPVLNKIEQLPQHVKADKVIDLIKKIGDEKVIIFTEYRATQLYLQWYLQQHGISSVPFRGGFKRGKKDWIKRLFKDHAQVLIATEAGGEGINLQFCNYMINYDLPWNPMRLEQRIGRIHRYGQDKDVHIYNFAIRDTVEEHIMTLLYEKINLFEQVIGQLDDILAELNIRDIESEIQTIFNESTSSGEAKIKLDNLSSIIKSTYNQPVSEEKHYGHY</sequence>
<dbReference type="SMART" id="SM00490">
    <property type="entry name" value="HELICc"/>
    <property type="match status" value="1"/>
</dbReference>
<dbReference type="GO" id="GO:0004386">
    <property type="term" value="F:helicase activity"/>
    <property type="evidence" value="ECO:0007669"/>
    <property type="project" value="UniProtKB-KW"/>
</dbReference>
<evidence type="ECO:0000256" key="4">
    <source>
        <dbReference type="ARBA" id="ARBA00022840"/>
    </source>
</evidence>
<dbReference type="SUPFAM" id="SSF52540">
    <property type="entry name" value="P-loop containing nucleoside triphosphate hydrolases"/>
    <property type="match status" value="2"/>
</dbReference>
<dbReference type="CDD" id="cd18011">
    <property type="entry name" value="DEXDc_RapA"/>
    <property type="match status" value="1"/>
</dbReference>
<evidence type="ECO:0000313" key="7">
    <source>
        <dbReference type="EMBL" id="OZU89984.1"/>
    </source>
</evidence>
<dbReference type="InterPro" id="IPR057342">
    <property type="entry name" value="DEXDc_RapA"/>
</dbReference>
<dbReference type="Pfam" id="PF00176">
    <property type="entry name" value="SNF2-rel_dom"/>
    <property type="match status" value="1"/>
</dbReference>
<feature type="domain" description="Helicase ATP-binding" evidence="5">
    <location>
        <begin position="71"/>
        <end position="225"/>
    </location>
</feature>
<evidence type="ECO:0000256" key="1">
    <source>
        <dbReference type="ARBA" id="ARBA00022741"/>
    </source>
</evidence>
<keyword evidence="1" id="KW-0547">Nucleotide-binding</keyword>
<dbReference type="GO" id="GO:0016787">
    <property type="term" value="F:hydrolase activity"/>
    <property type="evidence" value="ECO:0007669"/>
    <property type="project" value="UniProtKB-KW"/>
</dbReference>
<dbReference type="InterPro" id="IPR014001">
    <property type="entry name" value="Helicase_ATP-bd"/>
</dbReference>
<dbReference type="CDD" id="cd18793">
    <property type="entry name" value="SF2_C_SNF"/>
    <property type="match status" value="1"/>
</dbReference>
<dbReference type="Gene3D" id="3.40.50.10810">
    <property type="entry name" value="Tandem AAA-ATPase domain"/>
    <property type="match status" value="1"/>
</dbReference>
<dbReference type="Gene3D" id="3.40.50.300">
    <property type="entry name" value="P-loop containing nucleotide triphosphate hydrolases"/>
    <property type="match status" value="1"/>
</dbReference>
<keyword evidence="3 7" id="KW-0347">Helicase</keyword>
<keyword evidence="2" id="KW-0378">Hydrolase</keyword>
<dbReference type="SMART" id="SM00487">
    <property type="entry name" value="DEXDc"/>
    <property type="match status" value="1"/>
</dbReference>
<dbReference type="PROSITE" id="PS51192">
    <property type="entry name" value="HELICASE_ATP_BIND_1"/>
    <property type="match status" value="1"/>
</dbReference>
<dbReference type="InterPro" id="IPR027417">
    <property type="entry name" value="P-loop_NTPase"/>
</dbReference>
<evidence type="ECO:0000256" key="2">
    <source>
        <dbReference type="ARBA" id="ARBA00022801"/>
    </source>
</evidence>